<dbReference type="AlphaFoldDB" id="A0A8X6PLY7"/>
<sequence length="110" mass="12483">MKKNLGSEWKSNPGKRPRHFEIEIPLPSPAEWKCGLLKQTPVWKTGKRTGFRKGGGIECFPVFCHRFSALARPMQMGSRAGFASQKIFECTAWDPSTPFFFAGLLMMILF</sequence>
<evidence type="ECO:0000313" key="1">
    <source>
        <dbReference type="EMBL" id="GFT74301.1"/>
    </source>
</evidence>
<name>A0A8X6PLY7_NEPPI</name>
<comment type="caution">
    <text evidence="1">The sequence shown here is derived from an EMBL/GenBank/DDBJ whole genome shotgun (WGS) entry which is preliminary data.</text>
</comment>
<keyword evidence="2" id="KW-1185">Reference proteome</keyword>
<proteinExistence type="predicted"/>
<dbReference type="EMBL" id="BMAW01117270">
    <property type="protein sequence ID" value="GFT74301.1"/>
    <property type="molecule type" value="Genomic_DNA"/>
</dbReference>
<dbReference type="OrthoDB" id="10368291at2759"/>
<reference evidence="1" key="1">
    <citation type="submission" date="2020-08" db="EMBL/GenBank/DDBJ databases">
        <title>Multicomponent nature underlies the extraordinary mechanical properties of spider dragline silk.</title>
        <authorList>
            <person name="Kono N."/>
            <person name="Nakamura H."/>
            <person name="Mori M."/>
            <person name="Yoshida Y."/>
            <person name="Ohtoshi R."/>
            <person name="Malay A.D."/>
            <person name="Moran D.A.P."/>
            <person name="Tomita M."/>
            <person name="Numata K."/>
            <person name="Arakawa K."/>
        </authorList>
    </citation>
    <scope>NUCLEOTIDE SEQUENCE</scope>
</reference>
<organism evidence="1 2">
    <name type="scientific">Nephila pilipes</name>
    <name type="common">Giant wood spider</name>
    <name type="synonym">Nephila maculata</name>
    <dbReference type="NCBI Taxonomy" id="299642"/>
    <lineage>
        <taxon>Eukaryota</taxon>
        <taxon>Metazoa</taxon>
        <taxon>Ecdysozoa</taxon>
        <taxon>Arthropoda</taxon>
        <taxon>Chelicerata</taxon>
        <taxon>Arachnida</taxon>
        <taxon>Araneae</taxon>
        <taxon>Araneomorphae</taxon>
        <taxon>Entelegynae</taxon>
        <taxon>Araneoidea</taxon>
        <taxon>Nephilidae</taxon>
        <taxon>Nephila</taxon>
    </lineage>
</organism>
<gene>
    <name evidence="1" type="ORF">NPIL_197061</name>
</gene>
<protein>
    <submittedName>
        <fullName evidence="1">Uncharacterized protein</fullName>
    </submittedName>
</protein>
<evidence type="ECO:0000313" key="2">
    <source>
        <dbReference type="Proteomes" id="UP000887013"/>
    </source>
</evidence>
<dbReference type="Proteomes" id="UP000887013">
    <property type="component" value="Unassembled WGS sequence"/>
</dbReference>
<accession>A0A8X6PLY7</accession>